<dbReference type="NCBIfam" id="TIGR03742">
    <property type="entry name" value="PRTRC_F"/>
    <property type="match status" value="1"/>
</dbReference>
<dbReference type="RefSeq" id="WP_326507150.1">
    <property type="nucleotide sequence ID" value="NZ_JAWIIV010000011.1"/>
</dbReference>
<reference evidence="1 2" key="1">
    <citation type="submission" date="2023-10" db="EMBL/GenBank/DDBJ databases">
        <title>Noviherbaspirillum sp. CPCC 100848 genome assembly.</title>
        <authorList>
            <person name="Li X.Y."/>
            <person name="Fang X.M."/>
        </authorList>
    </citation>
    <scope>NUCLEOTIDE SEQUENCE [LARGE SCALE GENOMIC DNA]</scope>
    <source>
        <strain evidence="1 2">CPCC 100848</strain>
    </source>
</reference>
<comment type="caution">
    <text evidence="1">The sequence shown here is derived from an EMBL/GenBank/DDBJ whole genome shotgun (WGS) entry which is preliminary data.</text>
</comment>
<dbReference type="Pfam" id="PF14456">
    <property type="entry name" value="alpha-hel2"/>
    <property type="match status" value="1"/>
</dbReference>
<evidence type="ECO:0000313" key="2">
    <source>
        <dbReference type="Proteomes" id="UP001352263"/>
    </source>
</evidence>
<organism evidence="1 2">
    <name type="scientific">Noviherbaspirillum album</name>
    <dbReference type="NCBI Taxonomy" id="3080276"/>
    <lineage>
        <taxon>Bacteria</taxon>
        <taxon>Pseudomonadati</taxon>
        <taxon>Pseudomonadota</taxon>
        <taxon>Betaproteobacteria</taxon>
        <taxon>Burkholderiales</taxon>
        <taxon>Oxalobacteraceae</taxon>
        <taxon>Noviherbaspirillum</taxon>
    </lineage>
</organism>
<proteinExistence type="predicted"/>
<dbReference type="EMBL" id="JAWIIV010000011">
    <property type="protein sequence ID" value="MEC4720432.1"/>
    <property type="molecule type" value="Genomic_DNA"/>
</dbReference>
<sequence length="364" mass="40645">MFKGYESDFHSQIRGVSPTQSTESSTLLLALPTIDGSVPASYVQSAHPSIALLARYLGRLGLVRDDDITPMQSIDGLISKVFSRELSAAMGDFLTVEFEICVADGAVEEYAAVCDEHRGPSELTRFKFGIESGGVPTIHVGKVLERLEAIAEGLGETVYAVLVNAGWGSMNLFTFDHVFTQLEWLYRFDERRMEKEDNPDDVPGSDGDEYEGLPTEEELLEGVPKWAVNSQLRYTPEQLQSIIDEPSTPDWAKGILSNCIGIASDFKAGKYALGKMEYGDEHPVYTMAYVRFHENDRLQQAMDDYIEMANNCSDNYTTMSHLEIVQLTSESDFRGWWDKMLAGFKLAGAIDSLLYLLSDERDYA</sequence>
<gene>
    <name evidence="1" type="ORF">RY831_14815</name>
</gene>
<accession>A0ABU6JAZ2</accession>
<dbReference type="InterPro" id="IPR022283">
    <property type="entry name" value="PRTRC_protein-F"/>
</dbReference>
<keyword evidence="2" id="KW-1185">Reference proteome</keyword>
<dbReference type="Proteomes" id="UP001352263">
    <property type="component" value="Unassembled WGS sequence"/>
</dbReference>
<evidence type="ECO:0000313" key="1">
    <source>
        <dbReference type="EMBL" id="MEC4720432.1"/>
    </source>
</evidence>
<protein>
    <submittedName>
        <fullName evidence="1">PRTRC system protein F</fullName>
    </submittedName>
</protein>
<name>A0ABU6JAZ2_9BURK</name>